<gene>
    <name evidence="1" type="ORF">CYNAS_LOCUS4736</name>
</gene>
<dbReference type="Proteomes" id="UP001176961">
    <property type="component" value="Unassembled WGS sequence"/>
</dbReference>
<comment type="caution">
    <text evidence="1">The sequence shown here is derived from an EMBL/GenBank/DDBJ whole genome shotgun (WGS) entry which is preliminary data.</text>
</comment>
<reference evidence="1" key="1">
    <citation type="submission" date="2023-07" db="EMBL/GenBank/DDBJ databases">
        <authorList>
            <consortium name="CYATHOMIX"/>
        </authorList>
    </citation>
    <scope>NUCLEOTIDE SEQUENCE</scope>
    <source>
        <strain evidence="1">N/A</strain>
    </source>
</reference>
<name>A0AA36DS09_CYLNA</name>
<sequence length="119" mass="14375">MKEDPHRDEVLINKFKKQCNPLPLKKGGPDKLTKLYDYFVDTRINMQKNWWKDGSSTRIFKVDIYYKNYEQAANAMFNHINEKEDACQLFLTNSNYRCARFYNRLLWGSYDDLYCGFFK</sequence>
<evidence type="ECO:0000313" key="1">
    <source>
        <dbReference type="EMBL" id="CAJ0592753.1"/>
    </source>
</evidence>
<organism evidence="1 2">
    <name type="scientific">Cylicocyclus nassatus</name>
    <name type="common">Nematode worm</name>
    <dbReference type="NCBI Taxonomy" id="53992"/>
    <lineage>
        <taxon>Eukaryota</taxon>
        <taxon>Metazoa</taxon>
        <taxon>Ecdysozoa</taxon>
        <taxon>Nematoda</taxon>
        <taxon>Chromadorea</taxon>
        <taxon>Rhabditida</taxon>
        <taxon>Rhabditina</taxon>
        <taxon>Rhabditomorpha</taxon>
        <taxon>Strongyloidea</taxon>
        <taxon>Strongylidae</taxon>
        <taxon>Cylicocyclus</taxon>
    </lineage>
</organism>
<protein>
    <submittedName>
        <fullName evidence="1">Uncharacterized protein</fullName>
    </submittedName>
</protein>
<dbReference type="AlphaFoldDB" id="A0AA36DS09"/>
<evidence type="ECO:0000313" key="2">
    <source>
        <dbReference type="Proteomes" id="UP001176961"/>
    </source>
</evidence>
<accession>A0AA36DS09</accession>
<dbReference type="EMBL" id="CATQJL010000112">
    <property type="protein sequence ID" value="CAJ0592753.1"/>
    <property type="molecule type" value="Genomic_DNA"/>
</dbReference>
<proteinExistence type="predicted"/>
<keyword evidence="2" id="KW-1185">Reference proteome</keyword>